<dbReference type="eggNOG" id="ENOG50334MN">
    <property type="taxonomic scope" value="Bacteria"/>
</dbReference>
<dbReference type="Proteomes" id="UP000029640">
    <property type="component" value="Unassembled WGS sequence"/>
</dbReference>
<evidence type="ECO:0000313" key="2">
    <source>
        <dbReference type="EMBL" id="KGE03537.1"/>
    </source>
</evidence>
<dbReference type="EMBL" id="AUVB01000054">
    <property type="protein sequence ID" value="KGE03537.1"/>
    <property type="molecule type" value="Genomic_DNA"/>
</dbReference>
<proteinExistence type="predicted"/>
<sequence length="83" mass="9938">MTEPEKKHLFDDPRNVRRLMYALYALCGLSLLLDFVIHRHVDHPWEALWGFYCLYGFVACVLLVLVAKEMRKLLMRGEDYYDE</sequence>
<feature type="transmembrane region" description="Helical" evidence="1">
    <location>
        <begin position="21"/>
        <end position="41"/>
    </location>
</feature>
<dbReference type="RefSeq" id="WP_035513493.1">
    <property type="nucleotide sequence ID" value="NZ_KN234745.1"/>
</dbReference>
<dbReference type="PATRIC" id="fig|1265313.6.peg.1895"/>
<keyword evidence="1" id="KW-0812">Transmembrane</keyword>
<organism evidence="2 3">
    <name type="scientific">Pseudohaliea rubra DSM 19751</name>
    <dbReference type="NCBI Taxonomy" id="1265313"/>
    <lineage>
        <taxon>Bacteria</taxon>
        <taxon>Pseudomonadati</taxon>
        <taxon>Pseudomonadota</taxon>
        <taxon>Gammaproteobacteria</taxon>
        <taxon>Cellvibrionales</taxon>
        <taxon>Halieaceae</taxon>
        <taxon>Pseudohaliea</taxon>
    </lineage>
</organism>
<evidence type="ECO:0000256" key="1">
    <source>
        <dbReference type="SAM" id="Phobius"/>
    </source>
</evidence>
<comment type="caution">
    <text evidence="2">The sequence shown here is derived from an EMBL/GenBank/DDBJ whole genome shotgun (WGS) entry which is preliminary data.</text>
</comment>
<gene>
    <name evidence="2" type="ORF">HRUBRA_01916</name>
</gene>
<accession>A0A095VQ01</accession>
<feature type="transmembrane region" description="Helical" evidence="1">
    <location>
        <begin position="47"/>
        <end position="67"/>
    </location>
</feature>
<reference evidence="2 3" key="1">
    <citation type="journal article" date="2014" name="Genome Announc.">
        <title>Genome Sequence of Gammaproteobacterial Pseudohaliea rubra Type Strain DSM 19751, Isolated from Coastal Seawater of the Mediterranean Sea.</title>
        <authorList>
            <person name="Spring S."/>
            <person name="Fiebig A."/>
            <person name="Riedel T."/>
            <person name="Goker M."/>
            <person name="Klenk H.P."/>
        </authorList>
    </citation>
    <scope>NUCLEOTIDE SEQUENCE [LARGE SCALE GENOMIC DNA]</scope>
    <source>
        <strain evidence="2 3">DSM 19751</strain>
    </source>
</reference>
<keyword evidence="1" id="KW-0472">Membrane</keyword>
<keyword evidence="1" id="KW-1133">Transmembrane helix</keyword>
<protein>
    <submittedName>
        <fullName evidence="2">Uncharacterized protein</fullName>
    </submittedName>
</protein>
<evidence type="ECO:0000313" key="3">
    <source>
        <dbReference type="Proteomes" id="UP000029640"/>
    </source>
</evidence>
<name>A0A095VQ01_9GAMM</name>
<dbReference type="STRING" id="1265313.HRUBRA_01916"/>
<keyword evidence="3" id="KW-1185">Reference proteome</keyword>
<dbReference type="OrthoDB" id="282116at2"/>
<dbReference type="HOGENOM" id="CLU_160720_2_0_6"/>
<dbReference type="AlphaFoldDB" id="A0A095VQ01"/>